<dbReference type="InterPro" id="IPR005248">
    <property type="entry name" value="NadD/NMNAT"/>
</dbReference>
<dbReference type="GO" id="GO:0070566">
    <property type="term" value="F:adenylyltransferase activity"/>
    <property type="evidence" value="ECO:0007669"/>
    <property type="project" value="UniProtKB-ARBA"/>
</dbReference>
<feature type="domain" description="Cytidyltransferase-like" evidence="8">
    <location>
        <begin position="5"/>
        <end position="142"/>
    </location>
</feature>
<dbReference type="CDD" id="cd02165">
    <property type="entry name" value="NMNAT"/>
    <property type="match status" value="1"/>
</dbReference>
<dbReference type="NCBIfam" id="NF000840">
    <property type="entry name" value="PRK00071.1-3"/>
    <property type="match status" value="1"/>
</dbReference>
<name>X1J0A6_9ZZZZ</name>
<dbReference type="UniPathway" id="UPA00253"/>
<dbReference type="InterPro" id="IPR014729">
    <property type="entry name" value="Rossmann-like_a/b/a_fold"/>
</dbReference>
<dbReference type="GO" id="GO:0009435">
    <property type="term" value="P:NAD+ biosynthetic process"/>
    <property type="evidence" value="ECO:0007669"/>
    <property type="project" value="UniProtKB-UniPathway"/>
</dbReference>
<keyword evidence="3" id="KW-0808">Transferase</keyword>
<proteinExistence type="inferred from homology"/>
<evidence type="ECO:0000313" key="9">
    <source>
        <dbReference type="EMBL" id="GAH87402.1"/>
    </source>
</evidence>
<protein>
    <recommendedName>
        <fullName evidence="8">Cytidyltransferase-like domain-containing protein</fullName>
    </recommendedName>
</protein>
<reference evidence="9" key="1">
    <citation type="journal article" date="2014" name="Front. Microbiol.">
        <title>High frequency of phylogenetically diverse reductive dehalogenase-homologous genes in deep subseafloor sedimentary metagenomes.</title>
        <authorList>
            <person name="Kawai M."/>
            <person name="Futagami T."/>
            <person name="Toyoda A."/>
            <person name="Takaki Y."/>
            <person name="Nishi S."/>
            <person name="Hori S."/>
            <person name="Arai W."/>
            <person name="Tsubouchi T."/>
            <person name="Morono Y."/>
            <person name="Uchiyama I."/>
            <person name="Ito T."/>
            <person name="Fujiyama A."/>
            <person name="Inagaki F."/>
            <person name="Takami H."/>
        </authorList>
    </citation>
    <scope>NUCLEOTIDE SEQUENCE</scope>
    <source>
        <strain evidence="9">Expedition CK06-06</strain>
    </source>
</reference>
<dbReference type="NCBIfam" id="TIGR00125">
    <property type="entry name" value="cyt_tran_rel"/>
    <property type="match status" value="1"/>
</dbReference>
<evidence type="ECO:0000259" key="8">
    <source>
        <dbReference type="Pfam" id="PF01467"/>
    </source>
</evidence>
<dbReference type="InterPro" id="IPR004821">
    <property type="entry name" value="Cyt_trans-like"/>
</dbReference>
<keyword evidence="4" id="KW-0548">Nucleotidyltransferase</keyword>
<keyword evidence="7" id="KW-0520">NAD</keyword>
<feature type="non-terminal residue" evidence="9">
    <location>
        <position position="161"/>
    </location>
</feature>
<sequence>MNIGVLGGTFDPIHIGHLILAEEVRARLNLAEILFVPAGQPWLKVDSPISPAEHRVEMVRLAIADKPYFKLSTMEIERAGPTYTVDTMAELKAQLGAGEELFFILGWDNLAELPRWWQPSRLITMCRLVAVPRPGLPRPDLEALETSIPGLSQRVTLMDKP</sequence>
<evidence type="ECO:0000256" key="4">
    <source>
        <dbReference type="ARBA" id="ARBA00022695"/>
    </source>
</evidence>
<dbReference type="AlphaFoldDB" id="X1J0A6"/>
<keyword evidence="2" id="KW-0662">Pyridine nucleotide biosynthesis</keyword>
<dbReference type="HAMAP" id="MF_00244">
    <property type="entry name" value="NaMN_adenylyltr"/>
    <property type="match status" value="1"/>
</dbReference>
<dbReference type="Pfam" id="PF01467">
    <property type="entry name" value="CTP_transf_like"/>
    <property type="match status" value="1"/>
</dbReference>
<evidence type="ECO:0000256" key="5">
    <source>
        <dbReference type="ARBA" id="ARBA00022741"/>
    </source>
</evidence>
<gene>
    <name evidence="9" type="ORF">S03H2_65528</name>
</gene>
<dbReference type="PANTHER" id="PTHR39321:SF3">
    <property type="entry name" value="PHOSPHOPANTETHEINE ADENYLYLTRANSFERASE"/>
    <property type="match status" value="1"/>
</dbReference>
<dbReference type="NCBIfam" id="TIGR00482">
    <property type="entry name" value="nicotinate (nicotinamide) nucleotide adenylyltransferase"/>
    <property type="match status" value="1"/>
</dbReference>
<comment type="pathway">
    <text evidence="1">Cofactor biosynthesis; NAD(+) biosynthesis.</text>
</comment>
<dbReference type="SUPFAM" id="SSF52374">
    <property type="entry name" value="Nucleotidylyl transferase"/>
    <property type="match status" value="1"/>
</dbReference>
<keyword evidence="5" id="KW-0547">Nucleotide-binding</keyword>
<evidence type="ECO:0000256" key="1">
    <source>
        <dbReference type="ARBA" id="ARBA00004790"/>
    </source>
</evidence>
<evidence type="ECO:0000256" key="7">
    <source>
        <dbReference type="ARBA" id="ARBA00023027"/>
    </source>
</evidence>
<keyword evidence="6" id="KW-0067">ATP-binding</keyword>
<evidence type="ECO:0000256" key="2">
    <source>
        <dbReference type="ARBA" id="ARBA00022642"/>
    </source>
</evidence>
<organism evidence="9">
    <name type="scientific">marine sediment metagenome</name>
    <dbReference type="NCBI Taxonomy" id="412755"/>
    <lineage>
        <taxon>unclassified sequences</taxon>
        <taxon>metagenomes</taxon>
        <taxon>ecological metagenomes</taxon>
    </lineage>
</organism>
<dbReference type="PANTHER" id="PTHR39321">
    <property type="entry name" value="NICOTINATE-NUCLEOTIDE ADENYLYLTRANSFERASE-RELATED"/>
    <property type="match status" value="1"/>
</dbReference>
<accession>X1J0A6</accession>
<evidence type="ECO:0000256" key="3">
    <source>
        <dbReference type="ARBA" id="ARBA00022679"/>
    </source>
</evidence>
<comment type="caution">
    <text evidence="9">The sequence shown here is derived from an EMBL/GenBank/DDBJ whole genome shotgun (WGS) entry which is preliminary data.</text>
</comment>
<dbReference type="Gene3D" id="3.40.50.620">
    <property type="entry name" value="HUPs"/>
    <property type="match status" value="1"/>
</dbReference>
<dbReference type="GO" id="GO:0005524">
    <property type="term" value="F:ATP binding"/>
    <property type="evidence" value="ECO:0007669"/>
    <property type="project" value="UniProtKB-KW"/>
</dbReference>
<dbReference type="EMBL" id="BARU01042676">
    <property type="protein sequence ID" value="GAH87402.1"/>
    <property type="molecule type" value="Genomic_DNA"/>
</dbReference>
<evidence type="ECO:0000256" key="6">
    <source>
        <dbReference type="ARBA" id="ARBA00022840"/>
    </source>
</evidence>